<evidence type="ECO:0000256" key="2">
    <source>
        <dbReference type="ARBA" id="ARBA00004613"/>
    </source>
</evidence>
<comment type="catalytic activity">
    <reaction evidence="6">
        <text>[(1-&gt;4)-beta-D-glucosyl]n+m + reduced acceptor + O2 = 4-dehydro-beta-D-glucosyl-[(1-&gt;4)-beta-D-glucosyl]n-1 + [(1-&gt;4)-beta-D-glucosyl]m + acceptor + H2O.</text>
        <dbReference type="EC" id="1.14.99.56"/>
    </reaction>
</comment>
<dbReference type="OrthoDB" id="6038816at2759"/>
<gene>
    <name evidence="9" type="ORF">GLAREA_06853</name>
</gene>
<dbReference type="InterPro" id="IPR005103">
    <property type="entry name" value="AA9_LPMO"/>
</dbReference>
<keyword evidence="4 6" id="KW-1015">Disulfide bond</keyword>
<keyword evidence="6" id="KW-0624">Polysaccharide degradation</keyword>
<dbReference type="GO" id="GO:0030245">
    <property type="term" value="P:cellulose catabolic process"/>
    <property type="evidence" value="ECO:0007669"/>
    <property type="project" value="UniProtKB-UniRule"/>
</dbReference>
<keyword evidence="3 6" id="KW-0964">Secreted</keyword>
<dbReference type="GO" id="GO:0030248">
    <property type="term" value="F:cellulose binding"/>
    <property type="evidence" value="ECO:0007669"/>
    <property type="project" value="UniProtKB-UniRule"/>
</dbReference>
<dbReference type="GO" id="GO:0005576">
    <property type="term" value="C:extracellular region"/>
    <property type="evidence" value="ECO:0007669"/>
    <property type="project" value="UniProtKB-SubCell"/>
</dbReference>
<dbReference type="STRING" id="1116229.S3D7X5"/>
<dbReference type="Gene3D" id="2.70.50.70">
    <property type="match status" value="1"/>
</dbReference>
<dbReference type="Pfam" id="PF03443">
    <property type="entry name" value="AA9"/>
    <property type="match status" value="1"/>
</dbReference>
<keyword evidence="10" id="KW-1185">Reference proteome</keyword>
<dbReference type="PANTHER" id="PTHR33353">
    <property type="entry name" value="PUTATIVE (AFU_ORTHOLOGUE AFUA_1G12560)-RELATED"/>
    <property type="match status" value="1"/>
</dbReference>
<sequence>MKSFTALALGLSTLISQSSGHYIFQKLTYGGTLYPVYQYIRPNTNNNSPVTDLASNDLRCNVGGGTGTGTKTISVKAGDAFSINADIAVYHQGPVSLYMAKVPSGSTAAAFDGSGKVWFKIQDIGPTFDASGNAAWQLSQTYTSKFPAGLPSGDYLLRTQQLAIHNPWPAGIPQFYISCTQVTVTNGGAGTPGPLVSIPGAFSSSDPGYTVNIYNNFKNYTVPGPTVWNGK</sequence>
<feature type="domain" description="Auxiliary Activity family 9 catalytic" evidence="8">
    <location>
        <begin position="21"/>
        <end position="219"/>
    </location>
</feature>
<evidence type="ECO:0000256" key="7">
    <source>
        <dbReference type="SAM" id="SignalP"/>
    </source>
</evidence>
<organism evidence="9 10">
    <name type="scientific">Glarea lozoyensis (strain ATCC 20868 / MF5171)</name>
    <dbReference type="NCBI Taxonomy" id="1116229"/>
    <lineage>
        <taxon>Eukaryota</taxon>
        <taxon>Fungi</taxon>
        <taxon>Dikarya</taxon>
        <taxon>Ascomycota</taxon>
        <taxon>Pezizomycotina</taxon>
        <taxon>Leotiomycetes</taxon>
        <taxon>Helotiales</taxon>
        <taxon>Helotiaceae</taxon>
        <taxon>Glarea</taxon>
    </lineage>
</organism>
<keyword evidence="6" id="KW-0136">Cellulose degradation</keyword>
<dbReference type="KEGG" id="glz:GLAREA_06853"/>
<evidence type="ECO:0000256" key="6">
    <source>
        <dbReference type="RuleBase" id="RU368122"/>
    </source>
</evidence>
<keyword evidence="6" id="KW-0119">Carbohydrate metabolism</keyword>
<dbReference type="eggNOG" id="ENOG502SJNZ">
    <property type="taxonomic scope" value="Eukaryota"/>
</dbReference>
<dbReference type="GO" id="GO:0008810">
    <property type="term" value="F:cellulase activity"/>
    <property type="evidence" value="ECO:0007669"/>
    <property type="project" value="UniProtKB-UniRule"/>
</dbReference>
<dbReference type="EMBL" id="KE145357">
    <property type="protein sequence ID" value="EPE33840.1"/>
    <property type="molecule type" value="Genomic_DNA"/>
</dbReference>
<dbReference type="RefSeq" id="XP_008078992.1">
    <property type="nucleotide sequence ID" value="XM_008080801.1"/>
</dbReference>
<evidence type="ECO:0000256" key="1">
    <source>
        <dbReference type="ARBA" id="ARBA00001973"/>
    </source>
</evidence>
<accession>S3D7X5</accession>
<feature type="signal peptide" evidence="7">
    <location>
        <begin position="1"/>
        <end position="20"/>
    </location>
</feature>
<dbReference type="HOGENOM" id="CLU_031730_4_2_1"/>
<dbReference type="CDD" id="cd21175">
    <property type="entry name" value="LPMO_AA9"/>
    <property type="match status" value="1"/>
</dbReference>
<proteinExistence type="predicted"/>
<comment type="domain">
    <text evidence="6">Has a modular structure: an endo-beta-1,4-glucanase catalytic module at the N-terminus, a linker rich in serines and threonines, and a C-terminal carbohydrate-binding module (CBM).</text>
</comment>
<dbReference type="OMA" id="YVECAQV"/>
<dbReference type="Proteomes" id="UP000016922">
    <property type="component" value="Unassembled WGS sequence"/>
</dbReference>
<keyword evidence="5" id="KW-0325">Glycoprotein</keyword>
<evidence type="ECO:0000256" key="5">
    <source>
        <dbReference type="ARBA" id="ARBA00023180"/>
    </source>
</evidence>
<evidence type="ECO:0000313" key="10">
    <source>
        <dbReference type="Proteomes" id="UP000016922"/>
    </source>
</evidence>
<evidence type="ECO:0000313" key="9">
    <source>
        <dbReference type="EMBL" id="EPE33840.1"/>
    </source>
</evidence>
<dbReference type="PANTHER" id="PTHR33353:SF11">
    <property type="entry name" value="GLYCOSYLHYDROLASE FAMILY 61-7 PROTEIN"/>
    <property type="match status" value="1"/>
</dbReference>
<comment type="subcellular location">
    <subcellularLocation>
        <location evidence="2 6">Secreted</location>
    </subcellularLocation>
</comment>
<dbReference type="AlphaFoldDB" id="S3D7X5"/>
<dbReference type="GeneID" id="19465906"/>
<protein>
    <recommendedName>
        <fullName evidence="6">AA9 family lytic polysaccharide monooxygenase</fullName>
        <ecNumber evidence="6">1.14.99.56</ecNumber>
    </recommendedName>
    <alternativeName>
        <fullName evidence="6">Endo-beta-1,4-glucanase</fullName>
    </alternativeName>
    <alternativeName>
        <fullName evidence="6">Glycosyl hydrolase 61 family protein</fullName>
    </alternativeName>
</protein>
<name>S3D7X5_GLAL2</name>
<dbReference type="EC" id="1.14.99.56" evidence="6"/>
<comment type="cofactor">
    <cofactor evidence="1">
        <name>Cu(2+)</name>
        <dbReference type="ChEBI" id="CHEBI:29036"/>
    </cofactor>
</comment>
<evidence type="ECO:0000256" key="3">
    <source>
        <dbReference type="ARBA" id="ARBA00022525"/>
    </source>
</evidence>
<dbReference type="InterPro" id="IPR049892">
    <property type="entry name" value="AA9"/>
</dbReference>
<comment type="function">
    <text evidence="6">Lytic polysaccharide monooxygenase (LMPO) that depolymerizes crystalline and amorphous polysaccharides via the oxidation of scissile alpha- or beta-(1-4)-glycosidic bonds, yielding C1 and/or C4 oxidation products. Catalysis by LPMOs requires the reduction of the active-site copper from Cu(II) to Cu(I) by a reducing agent and H(2)O(2) or O(2) as a cosubstrate.</text>
</comment>
<keyword evidence="7" id="KW-0732">Signal</keyword>
<evidence type="ECO:0000256" key="4">
    <source>
        <dbReference type="ARBA" id="ARBA00023157"/>
    </source>
</evidence>
<evidence type="ECO:0000259" key="8">
    <source>
        <dbReference type="Pfam" id="PF03443"/>
    </source>
</evidence>
<reference evidence="9 10" key="1">
    <citation type="journal article" date="2013" name="BMC Genomics">
        <title>Genomics-driven discovery of the pneumocandin biosynthetic gene cluster in the fungus Glarea lozoyensis.</title>
        <authorList>
            <person name="Chen L."/>
            <person name="Yue Q."/>
            <person name="Zhang X."/>
            <person name="Xiang M."/>
            <person name="Wang C."/>
            <person name="Li S."/>
            <person name="Che Y."/>
            <person name="Ortiz-Lopez F.J."/>
            <person name="Bills G.F."/>
            <person name="Liu X."/>
            <person name="An Z."/>
        </authorList>
    </citation>
    <scope>NUCLEOTIDE SEQUENCE [LARGE SCALE GENOMIC DNA]</scope>
    <source>
        <strain evidence="10">ATCC 20868 / MF5171</strain>
    </source>
</reference>
<feature type="chain" id="PRO_5004507906" description="AA9 family lytic polysaccharide monooxygenase" evidence="7">
    <location>
        <begin position="21"/>
        <end position="231"/>
    </location>
</feature>